<feature type="signal peptide" evidence="2">
    <location>
        <begin position="1"/>
        <end position="21"/>
    </location>
</feature>
<dbReference type="AlphaFoldDB" id="A0A915KAR6"/>
<dbReference type="WBParaSite" id="nRc.2.0.1.t35206-RA">
    <property type="protein sequence ID" value="nRc.2.0.1.t35206-RA"/>
    <property type="gene ID" value="nRc.2.0.1.g35206"/>
</dbReference>
<sequence>MRSFIMITATIVAIMATCVLSVPVSSDDHKHEENVMKVGTEEEEKERTRKACDEIFVAIKEEPSIVTMQKFFDKVEPKVVSEKYEQLFRNLIYYCKETFGSTEPAPEEKHLESIKASLVN</sequence>
<proteinExistence type="predicted"/>
<evidence type="ECO:0000313" key="4">
    <source>
        <dbReference type="WBParaSite" id="nRc.2.0.1.t35206-RA"/>
    </source>
</evidence>
<protein>
    <submittedName>
        <fullName evidence="4">Uncharacterized protein</fullName>
    </submittedName>
</protein>
<keyword evidence="3" id="KW-1185">Reference proteome</keyword>
<organism evidence="3 4">
    <name type="scientific">Romanomermis culicivorax</name>
    <name type="common">Nematode worm</name>
    <dbReference type="NCBI Taxonomy" id="13658"/>
    <lineage>
        <taxon>Eukaryota</taxon>
        <taxon>Metazoa</taxon>
        <taxon>Ecdysozoa</taxon>
        <taxon>Nematoda</taxon>
        <taxon>Enoplea</taxon>
        <taxon>Dorylaimia</taxon>
        <taxon>Mermithida</taxon>
        <taxon>Mermithoidea</taxon>
        <taxon>Mermithidae</taxon>
        <taxon>Romanomermis</taxon>
    </lineage>
</organism>
<evidence type="ECO:0000313" key="3">
    <source>
        <dbReference type="Proteomes" id="UP000887565"/>
    </source>
</evidence>
<accession>A0A915KAR6</accession>
<reference evidence="4" key="1">
    <citation type="submission" date="2022-11" db="UniProtKB">
        <authorList>
            <consortium name="WormBaseParasite"/>
        </authorList>
    </citation>
    <scope>IDENTIFICATION</scope>
</reference>
<keyword evidence="2" id="KW-0732">Signal</keyword>
<feature type="region of interest" description="Disordered" evidence="1">
    <location>
        <begin position="101"/>
        <end position="120"/>
    </location>
</feature>
<name>A0A915KAR6_ROMCU</name>
<evidence type="ECO:0000256" key="2">
    <source>
        <dbReference type="SAM" id="SignalP"/>
    </source>
</evidence>
<feature type="chain" id="PRO_5038102318" evidence="2">
    <location>
        <begin position="22"/>
        <end position="120"/>
    </location>
</feature>
<evidence type="ECO:0000256" key="1">
    <source>
        <dbReference type="SAM" id="MobiDB-lite"/>
    </source>
</evidence>
<dbReference type="Proteomes" id="UP000887565">
    <property type="component" value="Unplaced"/>
</dbReference>